<dbReference type="InParanoid" id="A0A165QQB9"/>
<protein>
    <submittedName>
        <fullName evidence="2">Uncharacterized protein</fullName>
    </submittedName>
</protein>
<dbReference type="InterPro" id="IPR029064">
    <property type="entry name" value="Ribosomal_eL30-like_sf"/>
</dbReference>
<feature type="region of interest" description="Disordered" evidence="1">
    <location>
        <begin position="1"/>
        <end position="61"/>
    </location>
</feature>
<feature type="compositionally biased region" description="Basic and acidic residues" evidence="1">
    <location>
        <begin position="323"/>
        <end position="332"/>
    </location>
</feature>
<feature type="compositionally biased region" description="Low complexity" evidence="1">
    <location>
        <begin position="37"/>
        <end position="49"/>
    </location>
</feature>
<keyword evidence="3" id="KW-1185">Reference proteome</keyword>
<feature type="compositionally biased region" description="Basic and acidic residues" evidence="1">
    <location>
        <begin position="1"/>
        <end position="11"/>
    </location>
</feature>
<dbReference type="GO" id="GO:0008033">
    <property type="term" value="P:tRNA processing"/>
    <property type="evidence" value="ECO:0007669"/>
    <property type="project" value="InterPro"/>
</dbReference>
<evidence type="ECO:0000313" key="2">
    <source>
        <dbReference type="EMBL" id="KZW03933.1"/>
    </source>
</evidence>
<dbReference type="OrthoDB" id="20109at2759"/>
<dbReference type="GO" id="GO:0034965">
    <property type="term" value="P:intronic box C/D snoRNA processing"/>
    <property type="evidence" value="ECO:0007669"/>
    <property type="project" value="TreeGrafter"/>
</dbReference>
<dbReference type="PANTHER" id="PTHR28272">
    <property type="entry name" value="RIBONUCLEASES P/MRP PROTEIN SUBUNIT POP3"/>
    <property type="match status" value="1"/>
</dbReference>
<dbReference type="GO" id="GO:0000172">
    <property type="term" value="C:ribonuclease MRP complex"/>
    <property type="evidence" value="ECO:0007669"/>
    <property type="project" value="TreeGrafter"/>
</dbReference>
<evidence type="ECO:0000313" key="3">
    <source>
        <dbReference type="Proteomes" id="UP000077266"/>
    </source>
</evidence>
<dbReference type="PANTHER" id="PTHR28272:SF1">
    <property type="entry name" value="RIBONUCLEASES P_MRP PROTEIN SUBUNIT POP3"/>
    <property type="match status" value="1"/>
</dbReference>
<feature type="region of interest" description="Disordered" evidence="1">
    <location>
        <begin position="106"/>
        <end position="177"/>
    </location>
</feature>
<sequence length="408" mass="43402">MAKDNPKRDSAARSYDQSVSNRAQKHKKPPRPQGDKPSAPAGASEPAPSKDTARTHKDAASDRRVVFKSTLDTPFRVEWPIISPALVTSFLDAFLQIVNDAEVSKYQAARGRRVDRGDAAKVEGDPYSTDSRKKKRKRGKNDPAVDASSEGTGSAARHPKRHRVEGEDAAAGPPPPLPPAILSHIVVGINHVTKRLEGRLEHLSAKKKAVVGAALAAEEPSPPPPLKYVLVCTGDIDPPALVAHVPHLVAGCNSNSTTEVTRLVPLHKGAEAQLAQAFGLPRASVVGIAASAPAEVLSRLESLSISFPLVRAPWLVIPSPPSRKSEAEHDAMDLDPSPAKSTSTLIPTHIKQLRTSAPRNMGAAKRARKEARAAVRAKLITRPQSTIGGGKPLKKARVIVTPVTDSTA</sequence>
<reference evidence="2 3" key="1">
    <citation type="journal article" date="2016" name="Mol. Biol. Evol.">
        <title>Comparative Genomics of Early-Diverging Mushroom-Forming Fungi Provides Insights into the Origins of Lignocellulose Decay Capabilities.</title>
        <authorList>
            <person name="Nagy L.G."/>
            <person name="Riley R."/>
            <person name="Tritt A."/>
            <person name="Adam C."/>
            <person name="Daum C."/>
            <person name="Floudas D."/>
            <person name="Sun H."/>
            <person name="Yadav J.S."/>
            <person name="Pangilinan J."/>
            <person name="Larsson K.H."/>
            <person name="Matsuura K."/>
            <person name="Barry K."/>
            <person name="Labutti K."/>
            <person name="Kuo R."/>
            <person name="Ohm R.A."/>
            <person name="Bhattacharya S.S."/>
            <person name="Shirouzu T."/>
            <person name="Yoshinaga Y."/>
            <person name="Martin F.M."/>
            <person name="Grigoriev I.V."/>
            <person name="Hibbett D.S."/>
        </authorList>
    </citation>
    <scope>NUCLEOTIDE SEQUENCE [LARGE SCALE GENOMIC DNA]</scope>
    <source>
        <strain evidence="2 3">HHB12029</strain>
    </source>
</reference>
<feature type="compositionally biased region" description="Basic and acidic residues" evidence="1">
    <location>
        <begin position="51"/>
        <end position="61"/>
    </location>
</feature>
<dbReference type="AlphaFoldDB" id="A0A165QQB9"/>
<organism evidence="2 3">
    <name type="scientific">Exidia glandulosa HHB12029</name>
    <dbReference type="NCBI Taxonomy" id="1314781"/>
    <lineage>
        <taxon>Eukaryota</taxon>
        <taxon>Fungi</taxon>
        <taxon>Dikarya</taxon>
        <taxon>Basidiomycota</taxon>
        <taxon>Agaricomycotina</taxon>
        <taxon>Agaricomycetes</taxon>
        <taxon>Auriculariales</taxon>
        <taxon>Exidiaceae</taxon>
        <taxon>Exidia</taxon>
    </lineage>
</organism>
<dbReference type="EMBL" id="KV425882">
    <property type="protein sequence ID" value="KZW03933.1"/>
    <property type="molecule type" value="Genomic_DNA"/>
</dbReference>
<dbReference type="GO" id="GO:0006364">
    <property type="term" value="P:rRNA processing"/>
    <property type="evidence" value="ECO:0007669"/>
    <property type="project" value="InterPro"/>
</dbReference>
<feature type="region of interest" description="Disordered" evidence="1">
    <location>
        <begin position="321"/>
        <end position="343"/>
    </location>
</feature>
<dbReference type="GO" id="GO:0000171">
    <property type="term" value="F:ribonuclease MRP activity"/>
    <property type="evidence" value="ECO:0007669"/>
    <property type="project" value="TreeGrafter"/>
</dbReference>
<dbReference type="GO" id="GO:0005655">
    <property type="term" value="C:nucleolar ribonuclease P complex"/>
    <property type="evidence" value="ECO:0007669"/>
    <property type="project" value="TreeGrafter"/>
</dbReference>
<dbReference type="GO" id="GO:0005829">
    <property type="term" value="C:cytosol"/>
    <property type="evidence" value="ECO:0007669"/>
    <property type="project" value="TreeGrafter"/>
</dbReference>
<dbReference type="GO" id="GO:0004526">
    <property type="term" value="F:ribonuclease P activity"/>
    <property type="evidence" value="ECO:0007669"/>
    <property type="project" value="TreeGrafter"/>
</dbReference>
<accession>A0A165QQB9</accession>
<dbReference type="Gene3D" id="3.30.1330.30">
    <property type="match status" value="1"/>
</dbReference>
<proteinExistence type="predicted"/>
<name>A0A165QQB9_EXIGL</name>
<gene>
    <name evidence="2" type="ORF">EXIGLDRAFT_827873</name>
</gene>
<evidence type="ECO:0000256" key="1">
    <source>
        <dbReference type="SAM" id="MobiDB-lite"/>
    </source>
</evidence>
<dbReference type="Pfam" id="PF08228">
    <property type="entry name" value="RNase_P_pop3"/>
    <property type="match status" value="1"/>
</dbReference>
<dbReference type="Proteomes" id="UP000077266">
    <property type="component" value="Unassembled WGS sequence"/>
</dbReference>
<dbReference type="STRING" id="1314781.A0A165QQB9"/>
<feature type="compositionally biased region" description="Basic and acidic residues" evidence="1">
    <location>
        <begin position="112"/>
        <end position="124"/>
    </location>
</feature>
<dbReference type="InterPro" id="IPR013241">
    <property type="entry name" value="RNase_P_Pop3"/>
</dbReference>